<dbReference type="InterPro" id="IPR044674">
    <property type="entry name" value="EDEM1/2/3"/>
</dbReference>
<evidence type="ECO:0000256" key="4">
    <source>
        <dbReference type="ARBA" id="ARBA00023180"/>
    </source>
</evidence>
<evidence type="ECO:0000256" key="1">
    <source>
        <dbReference type="ARBA" id="ARBA00004240"/>
    </source>
</evidence>
<dbReference type="PRINTS" id="PR00747">
    <property type="entry name" value="GLYHDRLASE47"/>
</dbReference>
<reference evidence="7 8" key="1">
    <citation type="journal article" date="2017" name="PLoS Biol.">
        <title>The sea cucumber genome provides insights into morphological evolution and visceral regeneration.</title>
        <authorList>
            <person name="Zhang X."/>
            <person name="Sun L."/>
            <person name="Yuan J."/>
            <person name="Sun Y."/>
            <person name="Gao Y."/>
            <person name="Zhang L."/>
            <person name="Li S."/>
            <person name="Dai H."/>
            <person name="Hamel J.F."/>
            <person name="Liu C."/>
            <person name="Yu Y."/>
            <person name="Liu S."/>
            <person name="Lin W."/>
            <person name="Guo K."/>
            <person name="Jin S."/>
            <person name="Xu P."/>
            <person name="Storey K.B."/>
            <person name="Huan P."/>
            <person name="Zhang T."/>
            <person name="Zhou Y."/>
            <person name="Zhang J."/>
            <person name="Lin C."/>
            <person name="Li X."/>
            <person name="Xing L."/>
            <person name="Huo D."/>
            <person name="Sun M."/>
            <person name="Wang L."/>
            <person name="Mercier A."/>
            <person name="Li F."/>
            <person name="Yang H."/>
            <person name="Xiang J."/>
        </authorList>
    </citation>
    <scope>NUCLEOTIDE SEQUENCE [LARGE SCALE GENOMIC DNA]</scope>
    <source>
        <strain evidence="7">Shaxun</strain>
        <tissue evidence="7">Muscle</tissue>
    </source>
</reference>
<dbReference type="AlphaFoldDB" id="A0A2G8JH97"/>
<dbReference type="InterPro" id="IPR036026">
    <property type="entry name" value="Seven-hairpin_glycosidases"/>
</dbReference>
<feature type="binding site" evidence="5">
    <location>
        <position position="544"/>
    </location>
    <ligand>
        <name>Ca(2+)</name>
        <dbReference type="ChEBI" id="CHEBI:29108"/>
    </ligand>
</feature>
<dbReference type="PANTHER" id="PTHR45679:SF6">
    <property type="entry name" value="ER DEGRADATION-ENHANCING ALPHA-MANNOSIDASE-LIKE PROTEIN 2"/>
    <property type="match status" value="1"/>
</dbReference>
<dbReference type="Proteomes" id="UP000230750">
    <property type="component" value="Unassembled WGS sequence"/>
</dbReference>
<evidence type="ECO:0000313" key="7">
    <source>
        <dbReference type="EMBL" id="PIK35089.1"/>
    </source>
</evidence>
<keyword evidence="6" id="KW-0378">Hydrolase</keyword>
<dbReference type="STRING" id="307972.A0A2G8JH97"/>
<dbReference type="InterPro" id="IPR001382">
    <property type="entry name" value="Glyco_hydro_47"/>
</dbReference>
<dbReference type="GO" id="GO:0005975">
    <property type="term" value="P:carbohydrate metabolic process"/>
    <property type="evidence" value="ECO:0007669"/>
    <property type="project" value="InterPro"/>
</dbReference>
<dbReference type="SUPFAM" id="SSF48225">
    <property type="entry name" value="Seven-hairpin glycosidases"/>
    <property type="match status" value="1"/>
</dbReference>
<comment type="caution">
    <text evidence="7">The sequence shown here is derived from an EMBL/GenBank/DDBJ whole genome shotgun (WGS) entry which is preliminary data.</text>
</comment>
<keyword evidence="5" id="KW-0479">Metal-binding</keyword>
<dbReference type="GO" id="GO:0016020">
    <property type="term" value="C:membrane"/>
    <property type="evidence" value="ECO:0007669"/>
    <property type="project" value="InterPro"/>
</dbReference>
<keyword evidence="3" id="KW-0256">Endoplasmic reticulum</keyword>
<comment type="subcellular location">
    <subcellularLocation>
        <location evidence="1">Endoplasmic reticulum</location>
    </subcellularLocation>
</comment>
<dbReference type="Gene3D" id="1.50.10.10">
    <property type="match status" value="1"/>
</dbReference>
<dbReference type="OrthoDB" id="8118055at2759"/>
<organism evidence="7 8">
    <name type="scientific">Stichopus japonicus</name>
    <name type="common">Sea cucumber</name>
    <dbReference type="NCBI Taxonomy" id="307972"/>
    <lineage>
        <taxon>Eukaryota</taxon>
        <taxon>Metazoa</taxon>
        <taxon>Echinodermata</taxon>
        <taxon>Eleutherozoa</taxon>
        <taxon>Echinozoa</taxon>
        <taxon>Holothuroidea</taxon>
        <taxon>Aspidochirotacea</taxon>
        <taxon>Aspidochirotida</taxon>
        <taxon>Stichopodidae</taxon>
        <taxon>Apostichopus</taxon>
    </lineage>
</organism>
<comment type="cofactor">
    <cofactor evidence="5">
        <name>Ca(2+)</name>
        <dbReference type="ChEBI" id="CHEBI:29108"/>
    </cofactor>
</comment>
<gene>
    <name evidence="7" type="ORF">BSL78_28087</name>
</gene>
<dbReference type="PANTHER" id="PTHR45679">
    <property type="entry name" value="ER DEGRADATION-ENHANCING ALPHA-MANNOSIDASE-LIKE PROTEIN 2"/>
    <property type="match status" value="1"/>
</dbReference>
<dbReference type="InterPro" id="IPR012341">
    <property type="entry name" value="6hp_glycosidase-like_sf"/>
</dbReference>
<evidence type="ECO:0000313" key="8">
    <source>
        <dbReference type="Proteomes" id="UP000230750"/>
    </source>
</evidence>
<accession>A0A2G8JH97</accession>
<dbReference type="GO" id="GO:1904380">
    <property type="term" value="P:endoplasmic reticulum mannose trimming"/>
    <property type="evidence" value="ECO:0007669"/>
    <property type="project" value="InterPro"/>
</dbReference>
<evidence type="ECO:0000256" key="3">
    <source>
        <dbReference type="ARBA" id="ARBA00022824"/>
    </source>
</evidence>
<dbReference type="EMBL" id="MRZV01001991">
    <property type="protein sequence ID" value="PIK35089.1"/>
    <property type="molecule type" value="Genomic_DNA"/>
</dbReference>
<dbReference type="GO" id="GO:0044322">
    <property type="term" value="C:endoplasmic reticulum quality control compartment"/>
    <property type="evidence" value="ECO:0007669"/>
    <property type="project" value="GOC"/>
</dbReference>
<comment type="similarity">
    <text evidence="2 6">Belongs to the glycosyl hydrolase 47 family.</text>
</comment>
<dbReference type="GO" id="GO:0005509">
    <property type="term" value="F:calcium ion binding"/>
    <property type="evidence" value="ECO:0007669"/>
    <property type="project" value="InterPro"/>
</dbReference>
<keyword evidence="6" id="KW-0326">Glycosidase</keyword>
<dbReference type="GO" id="GO:0004571">
    <property type="term" value="F:mannosyl-oligosaccharide 1,2-alpha-mannosidase activity"/>
    <property type="evidence" value="ECO:0007669"/>
    <property type="project" value="InterPro"/>
</dbReference>
<sequence>MARRNVDQSCKSNLHVSNMVKCYIKMFTFVAFILFSKLALSNCEVTTDDMRKYRDEVKEMFYHGYNNYLEHAFPYDELRPLTCDGFDTWGSYSLTLVDSLDTLAVLGNYTEFRRVAELLLYHLDFEEDINVSVFETNIRVVGGLLSAHLLSKKAQIPVGPEWPCKGPLLTMAKEIATKLLPTFDTLSGMPYGTINLVHGVPQGETAVTCTSGVGTFIVEFGTLSRLTGEPIFEETALKALQALWKCRSGIGLVGNHINVLTKKWTALDSGIGGGIDSYLEYLVKGSLLLGNQELMDMFREYEEAVKTYNKRDDWYMWVNMKKGQVSLPVFQSLDAYWPGLQSLIGDVDPAMKTLHNFHQVWKQIGFTPSSIISPTVSLWMDEKATLYDQVMLCPVSMTTSGIKHYISPSAASGKLFSFYQMIEGVVFKWLRQWTCDLRITELIESVMYLYQATRDPFLLEVGRDIMTSIQVSARTPCGYASMKDSRHHTKDNRMESFFLSETTKYLYLLFDPDNFLHANGSEGTLVSSPHRKCILDAGGYIFNTEAHPIDISAIDCCQRGNEMRSMENLLNNINQKEARLKWLERYIAELYPNVEKEELTRRHNCTSQPFSAKLSILGEMFPDWET</sequence>
<name>A0A2G8JH97_STIJA</name>
<dbReference type="EC" id="3.2.1.-" evidence="6"/>
<evidence type="ECO:0000256" key="6">
    <source>
        <dbReference type="RuleBase" id="RU361193"/>
    </source>
</evidence>
<keyword evidence="4" id="KW-0325">Glycoprotein</keyword>
<proteinExistence type="inferred from homology"/>
<keyword evidence="8" id="KW-1185">Reference proteome</keyword>
<evidence type="ECO:0000256" key="2">
    <source>
        <dbReference type="ARBA" id="ARBA00007658"/>
    </source>
</evidence>
<evidence type="ECO:0000256" key="5">
    <source>
        <dbReference type="PIRSR" id="PIRSR601382-2"/>
    </source>
</evidence>
<dbReference type="Pfam" id="PF01532">
    <property type="entry name" value="Glyco_hydro_47"/>
    <property type="match status" value="1"/>
</dbReference>
<keyword evidence="5" id="KW-0106">Calcium</keyword>
<protein>
    <recommendedName>
        <fullName evidence="6">alpha-1,2-Mannosidase</fullName>
        <ecNumber evidence="6">3.2.1.-</ecNumber>
    </recommendedName>
</protein>